<evidence type="ECO:0000256" key="4">
    <source>
        <dbReference type="ARBA" id="ARBA00022801"/>
    </source>
</evidence>
<evidence type="ECO:0000256" key="6">
    <source>
        <dbReference type="ARBA" id="ARBA00022833"/>
    </source>
</evidence>
<dbReference type="Gene3D" id="2.30.40.10">
    <property type="entry name" value="Urease, subunit C, domain 1"/>
    <property type="match status" value="1"/>
</dbReference>
<organism evidence="9">
    <name type="scientific">hydrothermal vent metagenome</name>
    <dbReference type="NCBI Taxonomy" id="652676"/>
    <lineage>
        <taxon>unclassified sequences</taxon>
        <taxon>metagenomes</taxon>
        <taxon>ecological metagenomes</taxon>
    </lineage>
</organism>
<evidence type="ECO:0000256" key="5">
    <source>
        <dbReference type="ARBA" id="ARBA00022808"/>
    </source>
</evidence>
<dbReference type="GO" id="GO:0005737">
    <property type="term" value="C:cytoplasm"/>
    <property type="evidence" value="ECO:0007669"/>
    <property type="project" value="InterPro"/>
</dbReference>
<evidence type="ECO:0000256" key="7">
    <source>
        <dbReference type="ARBA" id="ARBA00023004"/>
    </source>
</evidence>
<dbReference type="InterPro" id="IPR006680">
    <property type="entry name" value="Amidohydro-rel"/>
</dbReference>
<protein>
    <recommendedName>
        <fullName evidence="2">imidazolonepropionase</fullName>
        <ecNumber evidence="2">3.5.2.7</ecNumber>
    </recommendedName>
</protein>
<evidence type="ECO:0000256" key="2">
    <source>
        <dbReference type="ARBA" id="ARBA00012864"/>
    </source>
</evidence>
<dbReference type="InterPro" id="IPR005920">
    <property type="entry name" value="HutI"/>
</dbReference>
<evidence type="ECO:0000256" key="1">
    <source>
        <dbReference type="ARBA" id="ARBA00005023"/>
    </source>
</evidence>
<keyword evidence="6" id="KW-0862">Zinc</keyword>
<dbReference type="EC" id="3.5.2.7" evidence="2"/>
<sequence length="430" mass="45321">MKVRSCDLLLAGASEVVSSPPHVGPLRNEALDRLVVTPFASLAIESDRIVGIGPHEDIARQFTSSVTVDVSGKVVSAGLIDPHTHLVHGGARDAEYEAIVTGGSLAVSHLGGGINSTVAMTRSASDAELTFRALADLDTMLALGTTTIEAKSGYGLSRDQELRLLRVVANLDHPVSIERTYLGAHVVPTQTDRRIFVDQIIATLPEARLLADWCDVFCDPVGFTVPETRAIGVAALMLGFRMRLHADQTGDIAGAALAAELGAGSADHLDYISDAGIAALAASDTVGVVLPSVALHMLEIFPGLLDGRTIEPSKPDLAERVHAMLDAGVALALSTDYNPGSSPCLSMQLVMQLAMRFFHLSYAQVWNMATANAAHSLGLGHDRGTIAPGMRADLVVWNVPTHGLVINRFGASHVAHVVKDGRMVYSATSA</sequence>
<evidence type="ECO:0000256" key="3">
    <source>
        <dbReference type="ARBA" id="ARBA00022723"/>
    </source>
</evidence>
<dbReference type="GO" id="GO:0050480">
    <property type="term" value="F:imidazolonepropionase activity"/>
    <property type="evidence" value="ECO:0007669"/>
    <property type="project" value="UniProtKB-EC"/>
</dbReference>
<dbReference type="EMBL" id="UOEK01000455">
    <property type="protein sequence ID" value="VAW08293.1"/>
    <property type="molecule type" value="Genomic_DNA"/>
</dbReference>
<dbReference type="Gene3D" id="3.20.20.140">
    <property type="entry name" value="Metal-dependent hydrolases"/>
    <property type="match status" value="1"/>
</dbReference>
<dbReference type="PANTHER" id="PTHR42752:SF1">
    <property type="entry name" value="IMIDAZOLONEPROPIONASE-RELATED"/>
    <property type="match status" value="1"/>
</dbReference>
<comment type="pathway">
    <text evidence="1">Amino-acid degradation.</text>
</comment>
<gene>
    <name evidence="9" type="ORF">MNBD_ACTINO02-1892</name>
</gene>
<dbReference type="SUPFAM" id="SSF51338">
    <property type="entry name" value="Composite domain of metallo-dependent hydrolases"/>
    <property type="match status" value="1"/>
</dbReference>
<dbReference type="AlphaFoldDB" id="A0A3B0SWB4"/>
<proteinExistence type="predicted"/>
<dbReference type="InterPro" id="IPR032466">
    <property type="entry name" value="Metal_Hydrolase"/>
</dbReference>
<feature type="domain" description="Amidohydrolase-related" evidence="8">
    <location>
        <begin position="74"/>
        <end position="424"/>
    </location>
</feature>
<evidence type="ECO:0000259" key="8">
    <source>
        <dbReference type="Pfam" id="PF01979"/>
    </source>
</evidence>
<dbReference type="SUPFAM" id="SSF51556">
    <property type="entry name" value="Metallo-dependent hydrolases"/>
    <property type="match status" value="1"/>
</dbReference>
<accession>A0A3B0SWB4</accession>
<keyword evidence="3" id="KW-0479">Metal-binding</keyword>
<dbReference type="PANTHER" id="PTHR42752">
    <property type="entry name" value="IMIDAZOLONEPROPIONASE"/>
    <property type="match status" value="1"/>
</dbReference>
<keyword evidence="5" id="KW-0369">Histidine metabolism</keyword>
<dbReference type="InterPro" id="IPR011059">
    <property type="entry name" value="Metal-dep_hydrolase_composite"/>
</dbReference>
<dbReference type="GO" id="GO:0019556">
    <property type="term" value="P:L-histidine catabolic process to glutamate and formamide"/>
    <property type="evidence" value="ECO:0007669"/>
    <property type="project" value="InterPro"/>
</dbReference>
<dbReference type="GO" id="GO:0046872">
    <property type="term" value="F:metal ion binding"/>
    <property type="evidence" value="ECO:0007669"/>
    <property type="project" value="UniProtKB-KW"/>
</dbReference>
<dbReference type="NCBIfam" id="TIGR01224">
    <property type="entry name" value="hutI"/>
    <property type="match status" value="1"/>
</dbReference>
<keyword evidence="7" id="KW-0408">Iron</keyword>
<reference evidence="9" key="1">
    <citation type="submission" date="2018-06" db="EMBL/GenBank/DDBJ databases">
        <authorList>
            <person name="Zhirakovskaya E."/>
        </authorList>
    </citation>
    <scope>NUCLEOTIDE SEQUENCE</scope>
</reference>
<name>A0A3B0SWB4_9ZZZZ</name>
<dbReference type="Pfam" id="PF01979">
    <property type="entry name" value="Amidohydro_1"/>
    <property type="match status" value="1"/>
</dbReference>
<evidence type="ECO:0000313" key="9">
    <source>
        <dbReference type="EMBL" id="VAW08293.1"/>
    </source>
</evidence>
<keyword evidence="4 9" id="KW-0378">Hydrolase</keyword>